<evidence type="ECO:0008006" key="7">
    <source>
        <dbReference type="Google" id="ProtNLM"/>
    </source>
</evidence>
<proteinExistence type="predicted"/>
<name>A0A9N7H2P6_9PROT</name>
<reference evidence="4 6" key="2">
    <citation type="submission" date="2017-06" db="EMBL/GenBank/DDBJ databases">
        <title>A draft genome sequence of Komagataeibacter nataicola LMG 1536.</title>
        <authorList>
            <person name="Skraban J."/>
            <person name="Cleenwerck I."/>
            <person name="Vandamme P."/>
            <person name="Trcek J."/>
        </authorList>
    </citation>
    <scope>NUCLEOTIDE SEQUENCE [LARGE SCALE GENOMIC DNA]</scope>
    <source>
        <strain evidence="4 6">LMG 1536</strain>
    </source>
</reference>
<dbReference type="KEGG" id="kna:B0W47_17865"/>
<gene>
    <name evidence="2" type="ORF">B0W47_17770</name>
    <name evidence="3" type="ORF">B0W47_17865</name>
    <name evidence="4" type="ORF">CDI09_16305</name>
</gene>
<dbReference type="AlphaFoldDB" id="A0A9N7H2P6"/>
<dbReference type="EMBL" id="CP019881">
    <property type="protein sequence ID" value="AQU89413.1"/>
    <property type="molecule type" value="Genomic_DNA"/>
</dbReference>
<evidence type="ECO:0000313" key="3">
    <source>
        <dbReference type="EMBL" id="AQU89413.1"/>
    </source>
</evidence>
<evidence type="ECO:0000313" key="4">
    <source>
        <dbReference type="EMBL" id="PYD64955.1"/>
    </source>
</evidence>
<reference evidence="2 5" key="1">
    <citation type="submission" date="2017-02" db="EMBL/GenBank/DDBJ databases">
        <title>zhang.</title>
        <authorList>
            <person name="Zhang H."/>
        </authorList>
    </citation>
    <scope>NUCLEOTIDE SEQUENCE [LARGE SCALE GENOMIC DNA]</scope>
    <source>
        <strain evidence="2 5">RZS01</strain>
        <plasmid evidence="5">pkna06</plasmid>
        <plasmid evidence="2">pKNA06</plasmid>
    </source>
</reference>
<dbReference type="Pfam" id="PF10387">
    <property type="entry name" value="DUF2442"/>
    <property type="match status" value="1"/>
</dbReference>
<dbReference type="Proteomes" id="UP000189683">
    <property type="component" value="Plasmid pKNA06"/>
</dbReference>
<evidence type="ECO:0000256" key="1">
    <source>
        <dbReference type="SAM" id="MobiDB-lite"/>
    </source>
</evidence>
<evidence type="ECO:0000313" key="2">
    <source>
        <dbReference type="EMBL" id="AQU89397.1"/>
    </source>
</evidence>
<dbReference type="RefSeq" id="WP_078528727.1">
    <property type="nucleotide sequence ID" value="NZ_CP019881.1"/>
</dbReference>
<keyword evidence="6" id="KW-1185">Reference proteome</keyword>
<sequence length="134" mass="14539">MHNDHDIDKQIDAAYERGRVRREMVPQAIAAGYDATTGRVTVELSNGTRFEFPASQAQGLERATPEQLAQVEIMGGYGLHWEVLDADLLVPELMAGLFGSRAYMAAKAGRQMSPAKTAAARRNGAKGGRPRKVA</sequence>
<protein>
    <recommendedName>
        <fullName evidence="7">DUF2442 domain-containing protein</fullName>
    </recommendedName>
</protein>
<dbReference type="EMBL" id="NIRT01000053">
    <property type="protein sequence ID" value="PYD64955.1"/>
    <property type="molecule type" value="Genomic_DNA"/>
</dbReference>
<dbReference type="OrthoDB" id="337884at2"/>
<dbReference type="EMBL" id="CP019881">
    <property type="protein sequence ID" value="AQU89397.1"/>
    <property type="molecule type" value="Genomic_DNA"/>
</dbReference>
<keyword evidence="2" id="KW-0614">Plasmid</keyword>
<evidence type="ECO:0000313" key="5">
    <source>
        <dbReference type="Proteomes" id="UP000189683"/>
    </source>
</evidence>
<feature type="region of interest" description="Disordered" evidence="1">
    <location>
        <begin position="110"/>
        <end position="134"/>
    </location>
</feature>
<evidence type="ECO:0000313" key="6">
    <source>
        <dbReference type="Proteomes" id="UP000247512"/>
    </source>
</evidence>
<dbReference type="Gene3D" id="3.30.2020.40">
    <property type="entry name" value="Uncharacterised protein PF10387, DUF2442"/>
    <property type="match status" value="1"/>
</dbReference>
<dbReference type="InterPro" id="IPR018841">
    <property type="entry name" value="DUF2442"/>
</dbReference>
<accession>A0A9N7H2P6</accession>
<dbReference type="KEGG" id="kna:B0W47_17770"/>
<geneLocation type="plasmid" evidence="5">
    <name>pkna06</name>
</geneLocation>
<geneLocation type="plasmid" evidence="2">
    <name>pKNA06</name>
</geneLocation>
<organism evidence="2 5">
    <name type="scientific">Komagataeibacter nataicola</name>
    <dbReference type="NCBI Taxonomy" id="265960"/>
    <lineage>
        <taxon>Bacteria</taxon>
        <taxon>Pseudomonadati</taxon>
        <taxon>Pseudomonadota</taxon>
        <taxon>Alphaproteobacteria</taxon>
        <taxon>Acetobacterales</taxon>
        <taxon>Acetobacteraceae</taxon>
        <taxon>Komagataeibacter</taxon>
    </lineage>
</organism>
<dbReference type="Proteomes" id="UP000247512">
    <property type="component" value="Unassembled WGS sequence"/>
</dbReference>